<dbReference type="Proteomes" id="UP000008006">
    <property type="component" value="Chromosome"/>
</dbReference>
<dbReference type="EMBL" id="CP003342">
    <property type="protein sequence ID" value="AFC72390.1"/>
    <property type="molecule type" value="Genomic_DNA"/>
</dbReference>
<protein>
    <submittedName>
        <fullName evidence="1">Uncharacterized protein</fullName>
    </submittedName>
</protein>
<evidence type="ECO:0000313" key="2">
    <source>
        <dbReference type="Proteomes" id="UP000008006"/>
    </source>
</evidence>
<keyword evidence="2" id="KW-1185">Reference proteome</keyword>
<dbReference type="AlphaFoldDB" id="A0AAI8A9T8"/>
<gene>
    <name evidence="1" type="ordered locus">MCC_04085</name>
</gene>
<organism evidence="1 2">
    <name type="scientific">Rickettsia rhipicephali (strain 3-7-female6-CWPP)</name>
    <dbReference type="NCBI Taxonomy" id="1105113"/>
    <lineage>
        <taxon>Bacteria</taxon>
        <taxon>Pseudomonadati</taxon>
        <taxon>Pseudomonadota</taxon>
        <taxon>Alphaproteobacteria</taxon>
        <taxon>Rickettsiales</taxon>
        <taxon>Rickettsiaceae</taxon>
        <taxon>Rickettsieae</taxon>
        <taxon>Rickettsia</taxon>
        <taxon>spotted fever group</taxon>
    </lineage>
</organism>
<proteinExistence type="predicted"/>
<name>A0AAI8A9T8_RICR3</name>
<evidence type="ECO:0000313" key="1">
    <source>
        <dbReference type="EMBL" id="AFC72390.1"/>
    </source>
</evidence>
<accession>A0AAI8A9T8</accession>
<dbReference type="KEGG" id="rre:MCC_04085"/>
<reference evidence="2" key="1">
    <citation type="submission" date="2012-02" db="EMBL/GenBank/DDBJ databases">
        <title>Complete genome sequence of Rickettsia rhipicephali strain 3-7-female6-CWPP.</title>
        <authorList>
            <person name="Johnson S.L."/>
            <person name="Munk A.C."/>
            <person name="Han S."/>
            <person name="Bruce D.C."/>
            <person name="Dasch G.A."/>
        </authorList>
    </citation>
    <scope>NUCLEOTIDE SEQUENCE [LARGE SCALE GENOMIC DNA]</scope>
    <source>
        <strain evidence="2">3-7-female6-CWPP</strain>
    </source>
</reference>
<sequence length="38" mass="4496">MQAIMMQLILLPRKRQQKQNITLKNGFLKIMKILMLPA</sequence>